<accession>A0ABZ2L1P6</accession>
<evidence type="ECO:0000313" key="2">
    <source>
        <dbReference type="Proteomes" id="UP001374803"/>
    </source>
</evidence>
<gene>
    <name evidence="1" type="ORF">LVJ94_48535</name>
</gene>
<dbReference type="RefSeq" id="WP_394834375.1">
    <property type="nucleotide sequence ID" value="NZ_CP089929.1"/>
</dbReference>
<keyword evidence="2" id="KW-1185">Reference proteome</keyword>
<dbReference type="EMBL" id="CP089983">
    <property type="protein sequence ID" value="WXB04730.1"/>
    <property type="molecule type" value="Genomic_DNA"/>
</dbReference>
<evidence type="ECO:0000313" key="1">
    <source>
        <dbReference type="EMBL" id="WXB04730.1"/>
    </source>
</evidence>
<reference evidence="1" key="1">
    <citation type="submission" date="2021-12" db="EMBL/GenBank/DDBJ databases">
        <title>Discovery of the Pendulisporaceae a myxobacterial family with distinct sporulation behavior and unique specialized metabolism.</title>
        <authorList>
            <person name="Garcia R."/>
            <person name="Popoff A."/>
            <person name="Bader C.D."/>
            <person name="Loehr J."/>
            <person name="Walesch S."/>
            <person name="Walt C."/>
            <person name="Boldt J."/>
            <person name="Bunk B."/>
            <person name="Haeckl F.J.F.P.J."/>
            <person name="Gunesch A.P."/>
            <person name="Birkelbach J."/>
            <person name="Nuebel U."/>
            <person name="Pietschmann T."/>
            <person name="Bach T."/>
            <person name="Mueller R."/>
        </authorList>
    </citation>
    <scope>NUCLEOTIDE SEQUENCE</scope>
    <source>
        <strain evidence="1">MSr11367</strain>
    </source>
</reference>
<dbReference type="Proteomes" id="UP001374803">
    <property type="component" value="Chromosome"/>
</dbReference>
<proteinExistence type="predicted"/>
<organism evidence="1 2">
    <name type="scientific">Pendulispora rubella</name>
    <dbReference type="NCBI Taxonomy" id="2741070"/>
    <lineage>
        <taxon>Bacteria</taxon>
        <taxon>Pseudomonadati</taxon>
        <taxon>Myxococcota</taxon>
        <taxon>Myxococcia</taxon>
        <taxon>Myxococcales</taxon>
        <taxon>Sorangiineae</taxon>
        <taxon>Pendulisporaceae</taxon>
        <taxon>Pendulispora</taxon>
    </lineage>
</organism>
<name>A0ABZ2L1P6_9BACT</name>
<sequence>MTLQDTSRRLIMIYRFAMATFLASTCLIGCGSSVGNDESMGAEGQNVADLPLQTDTTHQVSGRHCRVVLEKLEPGETESRVAADECVADEKDFTLNPAASTLLMIWYEHPYFGGESRAIYGNAGPCDSAGYGVSDVGANWYSRISSFKGFNSCNDITAFVGTKYTGYWVGWGTHAAELAIGDVGPDLDNNIRSFRMHLH</sequence>
<protein>
    <submittedName>
        <fullName evidence="1">Uncharacterized protein</fullName>
    </submittedName>
</protein>
<dbReference type="Gene3D" id="2.60.20.10">
    <property type="entry name" value="Crystallins"/>
    <property type="match status" value="1"/>
</dbReference>